<dbReference type="Proteomes" id="UP000253235">
    <property type="component" value="Unassembled WGS sequence"/>
</dbReference>
<dbReference type="Gene3D" id="3.40.630.30">
    <property type="match status" value="1"/>
</dbReference>
<name>A0A482TEV7_9FLAO</name>
<reference evidence="1 2" key="1">
    <citation type="submission" date="2019-01" db="EMBL/GenBank/DDBJ databases">
        <title>Flavobacterium sp. nov. isolated from arctic soil.</title>
        <authorList>
            <person name="Kim D.-U."/>
        </authorList>
    </citation>
    <scope>NUCLEOTIDE SEQUENCE [LARGE SCALE GENOMIC DNA]</scope>
    <source>
        <strain evidence="1 2">Kopri-42</strain>
    </source>
</reference>
<dbReference type="SUPFAM" id="SSF55729">
    <property type="entry name" value="Acyl-CoA N-acyltransferases (Nat)"/>
    <property type="match status" value="1"/>
</dbReference>
<dbReference type="EMBL" id="QNVY02000004">
    <property type="protein sequence ID" value="RYJ51225.1"/>
    <property type="molecule type" value="Genomic_DNA"/>
</dbReference>
<keyword evidence="2" id="KW-1185">Reference proteome</keyword>
<dbReference type="RefSeq" id="WP_113666604.1">
    <property type="nucleotide sequence ID" value="NZ_QNVY02000004.1"/>
</dbReference>
<dbReference type="OrthoDB" id="1160046at2"/>
<evidence type="ECO:0000313" key="1">
    <source>
        <dbReference type="EMBL" id="RYJ51225.1"/>
    </source>
</evidence>
<comment type="caution">
    <text evidence="1">The sequence shown here is derived from an EMBL/GenBank/DDBJ whole genome shotgun (WGS) entry which is preliminary data.</text>
</comment>
<organism evidence="1 2">
    <name type="scientific">Flavobacterium petrolei</name>
    <dbReference type="NCBI Taxonomy" id="2259594"/>
    <lineage>
        <taxon>Bacteria</taxon>
        <taxon>Pseudomonadati</taxon>
        <taxon>Bacteroidota</taxon>
        <taxon>Flavobacteriia</taxon>
        <taxon>Flavobacteriales</taxon>
        <taxon>Flavobacteriaceae</taxon>
        <taxon>Flavobacterium</taxon>
    </lineage>
</organism>
<proteinExistence type="predicted"/>
<evidence type="ECO:0008006" key="3">
    <source>
        <dbReference type="Google" id="ProtNLM"/>
    </source>
</evidence>
<dbReference type="AlphaFoldDB" id="A0A482TEV7"/>
<sequence>MILKSTYLEKLKTEELLTLSNFIVKENFKHHLGAILPSKYEEEIILIFEEEISFNKNAEIFVYKDYLGSIIGSIRILKWDYIDVLPIQKNFNINPFSVIGDISLKNVWHIGRFAIKKEVSDISLFKKLIICAITPVCQHKDNIAFAECDSKLLRMLKLLGIKTTIIGKSINYLGSETIPISMNYDGLISFYEKNKNLISNDILISKISKINKNYSFV</sequence>
<evidence type="ECO:0000313" key="2">
    <source>
        <dbReference type="Proteomes" id="UP000253235"/>
    </source>
</evidence>
<dbReference type="InterPro" id="IPR016181">
    <property type="entry name" value="Acyl_CoA_acyltransferase"/>
</dbReference>
<protein>
    <recommendedName>
        <fullName evidence="3">GNAT family N-acetyltransferase</fullName>
    </recommendedName>
</protein>
<gene>
    <name evidence="1" type="ORF">DR871_012370</name>
</gene>
<accession>A0A482TEV7</accession>